<dbReference type="EMBL" id="QJKJ01009098">
    <property type="protein sequence ID" value="RDX77723.1"/>
    <property type="molecule type" value="Genomic_DNA"/>
</dbReference>
<protein>
    <recommendedName>
        <fullName evidence="3">Retrotransposon gag domain-containing protein</fullName>
    </recommendedName>
</protein>
<gene>
    <name evidence="1" type="ORF">CR513_42105</name>
</gene>
<evidence type="ECO:0000313" key="2">
    <source>
        <dbReference type="Proteomes" id="UP000257109"/>
    </source>
</evidence>
<sequence length="90" mass="11003">MNVEQLFACHNIHENLKVKLVTLKLSAYALVWWYQIMYDVTNMRRPPCETWVDLKKELRDRFVSFCYARDLFIKLKRVKSVEEYQRLKCV</sequence>
<keyword evidence="2" id="KW-1185">Reference proteome</keyword>
<reference evidence="1" key="1">
    <citation type="submission" date="2018-05" db="EMBL/GenBank/DDBJ databases">
        <title>Draft genome of Mucuna pruriens seed.</title>
        <authorList>
            <person name="Nnadi N.E."/>
            <person name="Vos R."/>
            <person name="Hasami M.H."/>
            <person name="Devisetty U.K."/>
            <person name="Aguiy J.C."/>
        </authorList>
    </citation>
    <scope>NUCLEOTIDE SEQUENCE [LARGE SCALE GENOMIC DNA]</scope>
    <source>
        <strain evidence="1">JCA_2017</strain>
    </source>
</reference>
<dbReference type="OrthoDB" id="1934635at2759"/>
<proteinExistence type="predicted"/>
<comment type="caution">
    <text evidence="1">The sequence shown here is derived from an EMBL/GenBank/DDBJ whole genome shotgun (WGS) entry which is preliminary data.</text>
</comment>
<organism evidence="1 2">
    <name type="scientific">Mucuna pruriens</name>
    <name type="common">Velvet bean</name>
    <name type="synonym">Dolichos pruriens</name>
    <dbReference type="NCBI Taxonomy" id="157652"/>
    <lineage>
        <taxon>Eukaryota</taxon>
        <taxon>Viridiplantae</taxon>
        <taxon>Streptophyta</taxon>
        <taxon>Embryophyta</taxon>
        <taxon>Tracheophyta</taxon>
        <taxon>Spermatophyta</taxon>
        <taxon>Magnoliopsida</taxon>
        <taxon>eudicotyledons</taxon>
        <taxon>Gunneridae</taxon>
        <taxon>Pentapetalae</taxon>
        <taxon>rosids</taxon>
        <taxon>fabids</taxon>
        <taxon>Fabales</taxon>
        <taxon>Fabaceae</taxon>
        <taxon>Papilionoideae</taxon>
        <taxon>50 kb inversion clade</taxon>
        <taxon>NPAAA clade</taxon>
        <taxon>indigoferoid/millettioid clade</taxon>
        <taxon>Phaseoleae</taxon>
        <taxon>Mucuna</taxon>
    </lineage>
</organism>
<evidence type="ECO:0008006" key="3">
    <source>
        <dbReference type="Google" id="ProtNLM"/>
    </source>
</evidence>
<accession>A0A371FHX6</accession>
<name>A0A371FHX6_MUCPR</name>
<dbReference type="Proteomes" id="UP000257109">
    <property type="component" value="Unassembled WGS sequence"/>
</dbReference>
<dbReference type="AlphaFoldDB" id="A0A371FHX6"/>
<feature type="non-terminal residue" evidence="1">
    <location>
        <position position="1"/>
    </location>
</feature>
<evidence type="ECO:0000313" key="1">
    <source>
        <dbReference type="EMBL" id="RDX77723.1"/>
    </source>
</evidence>